<name>A0A4U5LZK6_STECR</name>
<dbReference type="Proteomes" id="UP000298663">
    <property type="component" value="Unassembled WGS sequence"/>
</dbReference>
<comment type="caution">
    <text evidence="1">The sequence shown here is derived from an EMBL/GenBank/DDBJ whole genome shotgun (WGS) entry which is preliminary data.</text>
</comment>
<gene>
    <name evidence="1" type="ORF">L596_028855</name>
</gene>
<accession>A0A4U5LZK6</accession>
<keyword evidence="2" id="KW-1185">Reference proteome</keyword>
<organism evidence="1 2">
    <name type="scientific">Steinernema carpocapsae</name>
    <name type="common">Entomopathogenic nematode</name>
    <dbReference type="NCBI Taxonomy" id="34508"/>
    <lineage>
        <taxon>Eukaryota</taxon>
        <taxon>Metazoa</taxon>
        <taxon>Ecdysozoa</taxon>
        <taxon>Nematoda</taxon>
        <taxon>Chromadorea</taxon>
        <taxon>Rhabditida</taxon>
        <taxon>Tylenchina</taxon>
        <taxon>Panagrolaimomorpha</taxon>
        <taxon>Strongyloidoidea</taxon>
        <taxon>Steinernematidae</taxon>
        <taxon>Steinernema</taxon>
    </lineage>
</organism>
<sequence>MSGTGKPTAQHPYTGLKWLPPETEMASVWRYKFRLVSFAQFASFRLEESVVRCETWPRVHLNRGQFVLAHKPMFDNLIHLLAVIVELLQRSVVAEVFDEDEDSENVTPFSVRREPFQPGVRVLSGRFSRSRHALLGILDLALVDKTHIFRNQHVEIYLLTNFQLDLRLTL</sequence>
<dbReference type="EMBL" id="AZBU02000011">
    <property type="protein sequence ID" value="TKR61794.1"/>
    <property type="molecule type" value="Genomic_DNA"/>
</dbReference>
<reference evidence="1 2" key="1">
    <citation type="journal article" date="2015" name="Genome Biol.">
        <title>Comparative genomics of Steinernema reveals deeply conserved gene regulatory networks.</title>
        <authorList>
            <person name="Dillman A.R."/>
            <person name="Macchietto M."/>
            <person name="Porter C.F."/>
            <person name="Rogers A."/>
            <person name="Williams B."/>
            <person name="Antoshechkin I."/>
            <person name="Lee M.M."/>
            <person name="Goodwin Z."/>
            <person name="Lu X."/>
            <person name="Lewis E.E."/>
            <person name="Goodrich-Blair H."/>
            <person name="Stock S.P."/>
            <person name="Adams B.J."/>
            <person name="Sternberg P.W."/>
            <person name="Mortazavi A."/>
        </authorList>
    </citation>
    <scope>NUCLEOTIDE SEQUENCE [LARGE SCALE GENOMIC DNA]</scope>
    <source>
        <strain evidence="1 2">ALL</strain>
    </source>
</reference>
<evidence type="ECO:0000313" key="2">
    <source>
        <dbReference type="Proteomes" id="UP000298663"/>
    </source>
</evidence>
<reference evidence="1 2" key="2">
    <citation type="journal article" date="2019" name="G3 (Bethesda)">
        <title>Hybrid Assembly of the Genome of the Entomopathogenic Nematode Steinernema carpocapsae Identifies the X-Chromosome.</title>
        <authorList>
            <person name="Serra L."/>
            <person name="Macchietto M."/>
            <person name="Macias-Munoz A."/>
            <person name="McGill C.J."/>
            <person name="Rodriguez I.M."/>
            <person name="Rodriguez B."/>
            <person name="Murad R."/>
            <person name="Mortazavi A."/>
        </authorList>
    </citation>
    <scope>NUCLEOTIDE SEQUENCE [LARGE SCALE GENOMIC DNA]</scope>
    <source>
        <strain evidence="1 2">ALL</strain>
    </source>
</reference>
<proteinExistence type="predicted"/>
<dbReference type="AlphaFoldDB" id="A0A4U5LZK6"/>
<protein>
    <submittedName>
        <fullName evidence="1">Uncharacterized protein</fullName>
    </submittedName>
</protein>
<evidence type="ECO:0000313" key="1">
    <source>
        <dbReference type="EMBL" id="TKR61794.1"/>
    </source>
</evidence>